<dbReference type="RefSeq" id="WP_231318248.1">
    <property type="nucleotide sequence ID" value="NZ_CP088156.1"/>
</dbReference>
<evidence type="ECO:0000256" key="1">
    <source>
        <dbReference type="SAM" id="MobiDB-lite"/>
    </source>
</evidence>
<gene>
    <name evidence="2" type="ORF">LQG66_24615</name>
</gene>
<sequence length="80" mass="8591">MVAKRTSEPSAESLARAQRRQVAADEGAKALAESGQRAAAIRKNMERLRALRLAKQAEDAKAGADAAAAPVPKRRKKIVR</sequence>
<dbReference type="EMBL" id="CP088156">
    <property type="protein sequence ID" value="UFZ02459.1"/>
    <property type="molecule type" value="Genomic_DNA"/>
</dbReference>
<evidence type="ECO:0000313" key="3">
    <source>
        <dbReference type="Proteomes" id="UP001431010"/>
    </source>
</evidence>
<dbReference type="Proteomes" id="UP001431010">
    <property type="component" value="Chromosome"/>
</dbReference>
<feature type="region of interest" description="Disordered" evidence="1">
    <location>
        <begin position="57"/>
        <end position="80"/>
    </location>
</feature>
<organism evidence="2 3">
    <name type="scientific">Bradyrhizobium ontarionense</name>
    <dbReference type="NCBI Taxonomy" id="2898149"/>
    <lineage>
        <taxon>Bacteria</taxon>
        <taxon>Pseudomonadati</taxon>
        <taxon>Pseudomonadota</taxon>
        <taxon>Alphaproteobacteria</taxon>
        <taxon>Hyphomicrobiales</taxon>
        <taxon>Nitrobacteraceae</taxon>
        <taxon>Bradyrhizobium</taxon>
    </lineage>
</organism>
<reference evidence="2" key="1">
    <citation type="journal article" date="2024" name="Antonie Van Leeuwenhoek">
        <title>Bradyrhizobium ontarionense sp. nov., a novel bacterial symbiont isolated from Aeschynomene indica (Indian jointvetch), harbours photosynthesis, nitrogen fixation and nitrous oxide (N2O) reductase genes.</title>
        <authorList>
            <person name="Bromfield E.S.P."/>
            <person name="Cloutier S."/>
        </authorList>
    </citation>
    <scope>NUCLEOTIDE SEQUENCE</scope>
    <source>
        <strain evidence="2">A19</strain>
    </source>
</reference>
<accession>A0ABY3R617</accession>
<feature type="region of interest" description="Disordered" evidence="1">
    <location>
        <begin position="1"/>
        <end position="37"/>
    </location>
</feature>
<keyword evidence="3" id="KW-1185">Reference proteome</keyword>
<protein>
    <submittedName>
        <fullName evidence="2">Transcriptional regulator</fullName>
    </submittedName>
</protein>
<proteinExistence type="predicted"/>
<evidence type="ECO:0000313" key="2">
    <source>
        <dbReference type="EMBL" id="UFZ02459.1"/>
    </source>
</evidence>
<name>A0ABY3R617_9BRAD</name>